<name>A0A514D9V8_9VIRU</name>
<organism evidence="2">
    <name type="scientific">Leviviridae sp</name>
    <dbReference type="NCBI Taxonomy" id="2027243"/>
    <lineage>
        <taxon>Viruses</taxon>
        <taxon>Riboviria</taxon>
        <taxon>Orthornavirae</taxon>
        <taxon>Lenarviricota</taxon>
        <taxon>Leviviricetes</taxon>
        <taxon>Norzivirales</taxon>
        <taxon>Fiersviridae</taxon>
    </lineage>
</organism>
<gene>
    <name evidence="2" type="ORF">H4Bulk48492_000004</name>
</gene>
<evidence type="ECO:0000313" key="2">
    <source>
        <dbReference type="EMBL" id="QDH90401.1"/>
    </source>
</evidence>
<accession>A0A514D9V8</accession>
<protein>
    <submittedName>
        <fullName evidence="2">Uncharacterized protein</fullName>
    </submittedName>
</protein>
<proteinExistence type="predicted"/>
<evidence type="ECO:0000256" key="1">
    <source>
        <dbReference type="SAM" id="MobiDB-lite"/>
    </source>
</evidence>
<reference evidence="2" key="1">
    <citation type="submission" date="2019-05" db="EMBL/GenBank/DDBJ databases">
        <title>Metatranscriptomic reconstruction reveals RNA viruses with the potential to shape carbon cycling in soil.</title>
        <authorList>
            <person name="Starr E.P."/>
            <person name="Nuccio E."/>
            <person name="Pett-Ridge J."/>
            <person name="Banfield J.F."/>
            <person name="Firestone M.K."/>
        </authorList>
    </citation>
    <scope>NUCLEOTIDE SEQUENCE</scope>
    <source>
        <strain evidence="2">H4_Bulk_48_scaffold_492</strain>
    </source>
</reference>
<sequence>MANGFRTSLILDVLQSLISFFRRSPGLTNRGEVENLSSSDRSKPSSEVVSVPVARPDPSGSRRGQTSRAAEGGNQEFP</sequence>
<dbReference type="EMBL" id="MN035505">
    <property type="protein sequence ID" value="QDH90401.1"/>
    <property type="molecule type" value="Genomic_RNA"/>
</dbReference>
<feature type="region of interest" description="Disordered" evidence="1">
    <location>
        <begin position="28"/>
        <end position="78"/>
    </location>
</feature>